<dbReference type="AlphaFoldDB" id="A0A6A7ZW32"/>
<dbReference type="InterPro" id="IPR043834">
    <property type="entry name" value="REC"/>
</dbReference>
<organism evidence="2">
    <name type="scientific">Rhizobium meliloti</name>
    <name type="common">Ensifer meliloti</name>
    <name type="synonym">Sinorhizobium meliloti</name>
    <dbReference type="NCBI Taxonomy" id="382"/>
    <lineage>
        <taxon>Bacteria</taxon>
        <taxon>Pseudomonadati</taxon>
        <taxon>Pseudomonadota</taxon>
        <taxon>Alphaproteobacteria</taxon>
        <taxon>Hyphomicrobiales</taxon>
        <taxon>Rhizobiaceae</taxon>
        <taxon>Sinorhizobium/Ensifer group</taxon>
        <taxon>Sinorhizobium</taxon>
    </lineage>
</organism>
<reference evidence="2" key="1">
    <citation type="journal article" date="2013" name="Genome Biol.">
        <title>Comparative genomics of the core and accessory genomes of 48 Sinorhizobium strains comprising five genospecies.</title>
        <authorList>
            <person name="Sugawara M."/>
            <person name="Epstein B."/>
            <person name="Badgley B.D."/>
            <person name="Unno T."/>
            <person name="Xu L."/>
            <person name="Reese J."/>
            <person name="Gyaneshwar P."/>
            <person name="Denny R."/>
            <person name="Mudge J."/>
            <person name="Bharti A.K."/>
            <person name="Farmer A.D."/>
            <person name="May G.D."/>
            <person name="Woodward J.E."/>
            <person name="Medigue C."/>
            <person name="Vallenet D."/>
            <person name="Lajus A."/>
            <person name="Rouy Z."/>
            <person name="Martinez-Vaz B."/>
            <person name="Tiffin P."/>
            <person name="Young N.D."/>
            <person name="Sadowsky M.J."/>
        </authorList>
    </citation>
    <scope>NUCLEOTIDE SEQUENCE</scope>
    <source>
        <strain evidence="2">M30</strain>
    </source>
</reference>
<gene>
    <name evidence="2" type="ORF">GHK45_22360</name>
</gene>
<feature type="domain" description="Response receiver" evidence="1">
    <location>
        <begin position="15"/>
        <end position="201"/>
    </location>
</feature>
<dbReference type="RefSeq" id="WP_153318568.1">
    <property type="nucleotide sequence ID" value="NZ_WISP01000165.1"/>
</dbReference>
<dbReference type="EMBL" id="WISP01000165">
    <property type="protein sequence ID" value="MQW06368.1"/>
    <property type="molecule type" value="Genomic_DNA"/>
</dbReference>
<evidence type="ECO:0000313" key="2">
    <source>
        <dbReference type="EMBL" id="MQW06368.1"/>
    </source>
</evidence>
<accession>A0A6A7ZW32</accession>
<comment type="caution">
    <text evidence="2">The sequence shown here is derived from an EMBL/GenBank/DDBJ whole genome shotgun (WGS) entry which is preliminary data.</text>
</comment>
<dbReference type="Pfam" id="PF19192">
    <property type="entry name" value="Response_reg_2"/>
    <property type="match status" value="1"/>
</dbReference>
<evidence type="ECO:0000259" key="1">
    <source>
        <dbReference type="Pfam" id="PF19192"/>
    </source>
</evidence>
<sequence length="536" mass="58920">MTAIQDFAVEATRRYIQSVVFVDDEIFVAASGKVAPEVKLSGMNIFRKDSSTTSATMVKEREEAAASEPTSFHPKQLVESFARQGVVCALYEPVEGFATEPASEIFKLCERADVVILDWDLYNQDGRNILPLLVNLVTQSQTSVPHHVRLCAIYSTKPDLFRISGQIFEVLKKAGREVEALDQNKLAAGSSRIVVLGKPSTGRPDEQVKLAQVSESDLADRIIREFAQMHEGILPSIALHGMAAVRSSSKKILDKFGADMDGAFLVHRAMIHPADDAFEQIPELLAEEALSVMLDNPVPPELTARLSAEAVDARNIQLPWTPKEGQANAGEIANDVMKSGQKAAARFRGDKQKNWVDELHDAMGAKATAADKRLASLYNTRTKYTGRRDLSFGTVARHKVGEVFEYLLCLMPLCDSVRLTNGESYDFPFWTLKTSNSGALARGFVVEHPIEKDHIELFALGKPRDRFSIRKFAAGAHGTVEAVANGGAQIFGEGEGSLEWVAQLKPSHAQRIAQDVGASFSRIGLIEAEWLRKKTE</sequence>
<name>A0A6A7ZW32_RHIML</name>
<protein>
    <recommendedName>
        <fullName evidence="1">Response receiver domain-containing protein</fullName>
    </recommendedName>
</protein>
<proteinExistence type="predicted"/>